<dbReference type="Pfam" id="PF05764">
    <property type="entry name" value="YL1"/>
    <property type="match status" value="1"/>
</dbReference>
<evidence type="ECO:0000256" key="1">
    <source>
        <dbReference type="ARBA" id="ARBA00006832"/>
    </source>
</evidence>
<proteinExistence type="inferred from homology"/>
<protein>
    <recommendedName>
        <fullName evidence="2">Vacuolar protein sorting-associated protein 72 homolog</fullName>
    </recommendedName>
</protein>
<dbReference type="GO" id="GO:0005634">
    <property type="term" value="C:nucleus"/>
    <property type="evidence" value="ECO:0007669"/>
    <property type="project" value="TreeGrafter"/>
</dbReference>
<dbReference type="PANTHER" id="PTHR13275:SF4">
    <property type="entry name" value="VACUOLAR PROTEIN SORTING-ASSOCIATED PROTEIN 72 HOMOLOG"/>
    <property type="match status" value="1"/>
</dbReference>
<sequence length="370" mass="42585">MSGEVCSSDNERSEVRRSARSTAGNRLREMIRLELKRKNNERYLQDTFEGIQTGKEGMELLISDNNSISDIDDESEYSTEASSEDIVDSDFDDSVNEEGSDSGQEVELESQPKRKRIGKRILTRSTSHPTKLVTTTDSISEFIGSKKKSNKFKERSQFPSSISEGTRRSKRNSTRQSTEEARQKHLTETKDRHERFLKSAKNRKNTVKPLSQEELLKEAEETEKLNTDSLKSYLEMQIQRKKFVSRKKHAIHGPFIRYLSTSRAPNDSPRTRKQHALSGSTHVVNLIIHSHPEESPSVFRTYNTRKRNESLRSTCPISGLPARYRDPLTKLPYYNADAFKSIRAKYAQEQEERYLSRINTLKDILNGKDS</sequence>
<feature type="domain" description="Vps72/YL1 C-terminal" evidence="4">
    <location>
        <begin position="313"/>
        <end position="342"/>
    </location>
</feature>
<evidence type="ECO:0000256" key="2">
    <source>
        <dbReference type="ARBA" id="ARBA00020000"/>
    </source>
</evidence>
<organism evidence="5 6">
    <name type="scientific">Oopsacas minuta</name>
    <dbReference type="NCBI Taxonomy" id="111878"/>
    <lineage>
        <taxon>Eukaryota</taxon>
        <taxon>Metazoa</taxon>
        <taxon>Porifera</taxon>
        <taxon>Hexactinellida</taxon>
        <taxon>Hexasterophora</taxon>
        <taxon>Lyssacinosida</taxon>
        <taxon>Leucopsacidae</taxon>
        <taxon>Oopsacas</taxon>
    </lineage>
</organism>
<feature type="compositionally biased region" description="Basic residues" evidence="3">
    <location>
        <begin position="113"/>
        <end position="122"/>
    </location>
</feature>
<dbReference type="InterPro" id="IPR046757">
    <property type="entry name" value="YL1_N"/>
</dbReference>
<reference evidence="5 6" key="1">
    <citation type="journal article" date="2023" name="BMC Biol.">
        <title>The compact genome of the sponge Oopsacas minuta (Hexactinellida) is lacking key metazoan core genes.</title>
        <authorList>
            <person name="Santini S."/>
            <person name="Schenkelaars Q."/>
            <person name="Jourda C."/>
            <person name="Duchesne M."/>
            <person name="Belahbib H."/>
            <person name="Rocher C."/>
            <person name="Selva M."/>
            <person name="Riesgo A."/>
            <person name="Vervoort M."/>
            <person name="Leys S.P."/>
            <person name="Kodjabachian L."/>
            <person name="Le Bivic A."/>
            <person name="Borchiellini C."/>
            <person name="Claverie J.M."/>
            <person name="Renard E."/>
        </authorList>
    </citation>
    <scope>NUCLEOTIDE SEQUENCE [LARGE SCALE GENOMIC DNA]</scope>
    <source>
        <strain evidence="5">SPO-2</strain>
    </source>
</reference>
<feature type="region of interest" description="Disordered" evidence="3">
    <location>
        <begin position="1"/>
        <end position="24"/>
    </location>
</feature>
<feature type="compositionally biased region" description="Acidic residues" evidence="3">
    <location>
        <begin position="70"/>
        <end position="108"/>
    </location>
</feature>
<comment type="caution">
    <text evidence="5">The sequence shown here is derived from an EMBL/GenBank/DDBJ whole genome shotgun (WGS) entry which is preliminary data.</text>
</comment>
<gene>
    <name evidence="5" type="ORF">LOD99_4551</name>
</gene>
<dbReference type="Pfam" id="PF08265">
    <property type="entry name" value="YL1_C"/>
    <property type="match status" value="1"/>
</dbReference>
<name>A0AAV7JTL7_9METZ</name>
<feature type="region of interest" description="Disordered" evidence="3">
    <location>
        <begin position="67"/>
        <end position="193"/>
    </location>
</feature>
<evidence type="ECO:0000259" key="4">
    <source>
        <dbReference type="SMART" id="SM00993"/>
    </source>
</evidence>
<comment type="similarity">
    <text evidence="1">Belongs to the VPS72/YL1 family.</text>
</comment>
<dbReference type="Proteomes" id="UP001165289">
    <property type="component" value="Unassembled WGS sequence"/>
</dbReference>
<evidence type="ECO:0000313" key="5">
    <source>
        <dbReference type="EMBL" id="KAI6652006.1"/>
    </source>
</evidence>
<accession>A0AAV7JTL7</accession>
<dbReference type="AlphaFoldDB" id="A0AAV7JTL7"/>
<evidence type="ECO:0000256" key="3">
    <source>
        <dbReference type="SAM" id="MobiDB-lite"/>
    </source>
</evidence>
<dbReference type="InterPro" id="IPR013272">
    <property type="entry name" value="Vps72/YL1_C"/>
</dbReference>
<dbReference type="SMART" id="SM00993">
    <property type="entry name" value="YL1_C"/>
    <property type="match status" value="1"/>
</dbReference>
<feature type="compositionally biased region" description="Basic and acidic residues" evidence="3">
    <location>
        <begin position="177"/>
        <end position="193"/>
    </location>
</feature>
<dbReference type="PANTHER" id="PTHR13275">
    <property type="entry name" value="YL-1 PROTEIN TRANSCRIPTION FACTOR-LIKE 1"/>
    <property type="match status" value="1"/>
</dbReference>
<feature type="compositionally biased region" description="Polar residues" evidence="3">
    <location>
        <begin position="123"/>
        <end position="139"/>
    </location>
</feature>
<keyword evidence="6" id="KW-1185">Reference proteome</keyword>
<dbReference type="EMBL" id="JAKMXF010000300">
    <property type="protein sequence ID" value="KAI6652006.1"/>
    <property type="molecule type" value="Genomic_DNA"/>
</dbReference>
<evidence type="ECO:0000313" key="6">
    <source>
        <dbReference type="Proteomes" id="UP001165289"/>
    </source>
</evidence>